<protein>
    <submittedName>
        <fullName evidence="5">Integrase domain-containing protein</fullName>
    </submittedName>
</protein>
<gene>
    <name evidence="5" type="ORF">HXL68_09725</name>
</gene>
<evidence type="ECO:0000256" key="3">
    <source>
        <dbReference type="PROSITE-ProRule" id="PRU01248"/>
    </source>
</evidence>
<dbReference type="InterPro" id="IPR044068">
    <property type="entry name" value="CB"/>
</dbReference>
<dbReference type="Pfam" id="PF12834">
    <property type="entry name" value="Phage_int_SAM_2"/>
    <property type="match status" value="1"/>
</dbReference>
<dbReference type="Proteomes" id="UP000718593">
    <property type="component" value="Unassembled WGS sequence"/>
</dbReference>
<dbReference type="GO" id="GO:0015074">
    <property type="term" value="P:DNA integration"/>
    <property type="evidence" value="ECO:0007669"/>
    <property type="project" value="UniProtKB-KW"/>
</dbReference>
<dbReference type="InterPro" id="IPR024457">
    <property type="entry name" value="Putative_integrase_N"/>
</dbReference>
<dbReference type="SUPFAM" id="SSF56349">
    <property type="entry name" value="DNA breaking-rejoining enzymes"/>
    <property type="match status" value="1"/>
</dbReference>
<keyword evidence="1" id="KW-0229">DNA integration</keyword>
<organism evidence="5 6">
    <name type="scientific">Dechloromonas agitata</name>
    <dbReference type="NCBI Taxonomy" id="73030"/>
    <lineage>
        <taxon>Bacteria</taxon>
        <taxon>Pseudomonadati</taxon>
        <taxon>Pseudomonadota</taxon>
        <taxon>Betaproteobacteria</taxon>
        <taxon>Rhodocyclales</taxon>
        <taxon>Azonexaceae</taxon>
        <taxon>Dechloromonas</taxon>
    </lineage>
</organism>
<evidence type="ECO:0000256" key="2">
    <source>
        <dbReference type="ARBA" id="ARBA00023125"/>
    </source>
</evidence>
<keyword evidence="2 3" id="KW-0238">DNA-binding</keyword>
<sequence length="396" mass="44342">MSAFNTLRAPRRVQGAIGVWRDARHQPPRKPHRATLTPTEILDRQRPGQANPLRVLDILIGLYNAQHTALEKTVSHKTRQERADFLRRFFRDLKQKAGFKTVPDPRNLGDRHIRAMVALWQKERLAPATIQTYLSFLRGLALWVGKPGFIRTPAHYGLSPAEYQRHEYAQRDKSWTAAGIDIDALIERVSAYDRYVGASLRLIRAMGLRRKESVMFRPHRCVVPFEATGIDPAQREADQYVRIKEGAKGGRLRYVALSTPERIAAVEFAKAVAETEDAHLGDPRRSLQRNLRRFDYVMAKFGITEEGLGATAHGLRHEAMIDRYMVKSGGEAPPVRGGSTVSPDVDLEARLAAAQLAGHNRVRAAGAYLGAMLAQAAALRAKRQNDPGEDMTASEH</sequence>
<dbReference type="AlphaFoldDB" id="A0A930BX03"/>
<feature type="domain" description="Core-binding (CB)" evidence="4">
    <location>
        <begin position="54"/>
        <end position="145"/>
    </location>
</feature>
<dbReference type="InterPro" id="IPR011010">
    <property type="entry name" value="DNA_brk_join_enz"/>
</dbReference>
<dbReference type="EMBL" id="JABZMI010000183">
    <property type="protein sequence ID" value="MBF1165310.1"/>
    <property type="molecule type" value="Genomic_DNA"/>
</dbReference>
<reference evidence="5" key="1">
    <citation type="submission" date="2020-04" db="EMBL/GenBank/DDBJ databases">
        <title>Deep metagenomics examines the oral microbiome during advanced dental caries in children, revealing novel taxa and co-occurrences with host molecules.</title>
        <authorList>
            <person name="Baker J.L."/>
            <person name="Morton J.T."/>
            <person name="Dinis M."/>
            <person name="Alvarez R."/>
            <person name="Tran N.C."/>
            <person name="Knight R."/>
            <person name="Edlund A."/>
        </authorList>
    </citation>
    <scope>NUCLEOTIDE SEQUENCE</scope>
    <source>
        <strain evidence="5">JCVI_32_bin.24</strain>
    </source>
</reference>
<dbReference type="InterPro" id="IPR010998">
    <property type="entry name" value="Integrase_recombinase_N"/>
</dbReference>
<dbReference type="PROSITE" id="PS51900">
    <property type="entry name" value="CB"/>
    <property type="match status" value="1"/>
</dbReference>
<evidence type="ECO:0000256" key="1">
    <source>
        <dbReference type="ARBA" id="ARBA00022908"/>
    </source>
</evidence>
<evidence type="ECO:0000259" key="4">
    <source>
        <dbReference type="PROSITE" id="PS51900"/>
    </source>
</evidence>
<accession>A0A930BX03</accession>
<comment type="caution">
    <text evidence="5">The sequence shown here is derived from an EMBL/GenBank/DDBJ whole genome shotgun (WGS) entry which is preliminary data.</text>
</comment>
<dbReference type="GO" id="GO:0003677">
    <property type="term" value="F:DNA binding"/>
    <property type="evidence" value="ECO:0007669"/>
    <property type="project" value="UniProtKB-UniRule"/>
</dbReference>
<dbReference type="Gene3D" id="1.10.150.130">
    <property type="match status" value="1"/>
</dbReference>
<proteinExistence type="predicted"/>
<dbReference type="InterPro" id="IPR024456">
    <property type="entry name" value="Integrase_catalytic_putative"/>
</dbReference>
<evidence type="ECO:0000313" key="5">
    <source>
        <dbReference type="EMBL" id="MBF1165310.1"/>
    </source>
</evidence>
<evidence type="ECO:0000313" key="6">
    <source>
        <dbReference type="Proteomes" id="UP000718593"/>
    </source>
</evidence>
<dbReference type="Pfam" id="PF12835">
    <property type="entry name" value="Integrase_1"/>
    <property type="match status" value="1"/>
</dbReference>
<name>A0A930BX03_9RHOO</name>